<evidence type="ECO:0000313" key="1">
    <source>
        <dbReference type="EMBL" id="ACR34268.1"/>
    </source>
</evidence>
<protein>
    <submittedName>
        <fullName evidence="1">Uncharacterized protein</fullName>
    </submittedName>
</protein>
<dbReference type="AlphaFoldDB" id="C4IZB8"/>
<accession>C4IZB8</accession>
<sequence length="82" mass="8195">MGAPLLTSPRHMACDPVLGLDDSPVAALVVLTGHTPMCCAARPSSSVVSPCHGVGSSVVCLPSGGRLASRSGCDPSYPLSFS</sequence>
<proteinExistence type="evidence at transcript level"/>
<reference evidence="1" key="1">
    <citation type="journal article" date="2009" name="PLoS Genet.">
        <title>Sequencing, mapping, and analysis of 27,455 maize full-length cDNAs.</title>
        <authorList>
            <person name="Soderlund C."/>
            <person name="Descour A."/>
            <person name="Kudrna D."/>
            <person name="Bomhoff M."/>
            <person name="Boyd L."/>
            <person name="Currie J."/>
            <person name="Angelova A."/>
            <person name="Collura K."/>
            <person name="Wissotski M."/>
            <person name="Ashley E."/>
            <person name="Morrow D."/>
            <person name="Fernandes J."/>
            <person name="Walbot V."/>
            <person name="Yu Y."/>
        </authorList>
    </citation>
    <scope>NUCLEOTIDE SEQUENCE</scope>
    <source>
        <strain evidence="1">B73</strain>
    </source>
</reference>
<name>C4IZB8_MAIZE</name>
<organism evidence="1">
    <name type="scientific">Zea mays</name>
    <name type="common">Maize</name>
    <dbReference type="NCBI Taxonomy" id="4577"/>
    <lineage>
        <taxon>Eukaryota</taxon>
        <taxon>Viridiplantae</taxon>
        <taxon>Streptophyta</taxon>
        <taxon>Embryophyta</taxon>
        <taxon>Tracheophyta</taxon>
        <taxon>Spermatophyta</taxon>
        <taxon>Magnoliopsida</taxon>
        <taxon>Liliopsida</taxon>
        <taxon>Poales</taxon>
        <taxon>Poaceae</taxon>
        <taxon>PACMAD clade</taxon>
        <taxon>Panicoideae</taxon>
        <taxon>Andropogonodae</taxon>
        <taxon>Andropogoneae</taxon>
        <taxon>Tripsacinae</taxon>
        <taxon>Zea</taxon>
    </lineage>
</organism>
<dbReference type="EMBL" id="BT083915">
    <property type="protein sequence ID" value="ACR34268.1"/>
    <property type="molecule type" value="mRNA"/>
</dbReference>